<dbReference type="AlphaFoldDB" id="Q7VN60"/>
<dbReference type="Proteomes" id="UP000001022">
    <property type="component" value="Chromosome"/>
</dbReference>
<evidence type="ECO:0000313" key="2">
    <source>
        <dbReference type="Proteomes" id="UP000001022"/>
    </source>
</evidence>
<name>Q7VN60_HAEDU</name>
<dbReference type="STRING" id="233412.HD_0720"/>
<proteinExistence type="predicted"/>
<evidence type="ECO:0000313" key="1">
    <source>
        <dbReference type="EMBL" id="AAP95634.1"/>
    </source>
</evidence>
<reference evidence="2" key="1">
    <citation type="submission" date="2003-06" db="EMBL/GenBank/DDBJ databases">
        <title>The complete genome sequence of Haemophilus ducreyi.</title>
        <authorList>
            <person name="Munson R.S. Jr."/>
            <person name="Ray W.C."/>
            <person name="Mahairas G."/>
            <person name="Sabo P."/>
            <person name="Mungur R."/>
            <person name="Johnson L."/>
            <person name="Nguyen D."/>
            <person name="Wang J."/>
            <person name="Forst C."/>
            <person name="Hood L."/>
        </authorList>
    </citation>
    <scope>NUCLEOTIDE SEQUENCE [LARGE SCALE GENOMIC DNA]</scope>
    <source>
        <strain evidence="2">35000HP / ATCC 700724</strain>
    </source>
</reference>
<organism evidence="1 2">
    <name type="scientific">Haemophilus ducreyi (strain 35000HP / ATCC 700724)</name>
    <dbReference type="NCBI Taxonomy" id="233412"/>
    <lineage>
        <taxon>Bacteria</taxon>
        <taxon>Pseudomonadati</taxon>
        <taxon>Pseudomonadota</taxon>
        <taxon>Gammaproteobacteria</taxon>
        <taxon>Pasteurellales</taxon>
        <taxon>Pasteurellaceae</taxon>
        <taxon>Haemophilus</taxon>
    </lineage>
</organism>
<keyword evidence="2" id="KW-1185">Reference proteome</keyword>
<dbReference type="KEGG" id="hdu:HD_0720"/>
<accession>Q7VN60</accession>
<gene>
    <name evidence="1" type="ordered locus">HD_0720</name>
</gene>
<dbReference type="EMBL" id="AE017143">
    <property type="protein sequence ID" value="AAP95634.1"/>
    <property type="molecule type" value="Genomic_DNA"/>
</dbReference>
<sequence length="33" mass="4055">MARRQVSNNLLDLFCKILRKNDRFFAMVTSYFR</sequence>
<dbReference type="HOGENOM" id="CLU_3382113_0_0_6"/>
<protein>
    <submittedName>
        <fullName evidence="1">Uncharacterized protein</fullName>
    </submittedName>
</protein>